<dbReference type="Pfam" id="PF09948">
    <property type="entry name" value="PpoB2"/>
    <property type="match status" value="1"/>
</dbReference>
<keyword evidence="1" id="KW-0472">Membrane</keyword>
<feature type="transmembrane region" description="Helical" evidence="1">
    <location>
        <begin position="9"/>
        <end position="28"/>
    </location>
</feature>
<feature type="transmembrane region" description="Helical" evidence="1">
    <location>
        <begin position="171"/>
        <end position="196"/>
    </location>
</feature>
<accession>A0A7G5H2T7</accession>
<reference evidence="2 3" key="1">
    <citation type="submission" date="2020-07" db="EMBL/GenBank/DDBJ databases">
        <title>Spirosoma foliorum sp. nov., isolated from the leaves on the Nejang mountain Korea, Republic of.</title>
        <authorList>
            <person name="Ho H."/>
            <person name="Lee Y.-J."/>
            <person name="Nurcahyanto D.-A."/>
            <person name="Kim S.-G."/>
        </authorList>
    </citation>
    <scope>NUCLEOTIDE SEQUENCE [LARGE SCALE GENOMIC DNA]</scope>
    <source>
        <strain evidence="2 3">PL0136</strain>
    </source>
</reference>
<keyword evidence="3" id="KW-1185">Reference proteome</keyword>
<sequence length="255" mass="29154">MKLSWKNRITINLVIISISLFVWVLLLINPGHIMTIEHCHVSTSGPSTASLQMLLEMNPFSSQLIGWGIMVVAMMLPKLIVPIQYICIQNFKENRLLTSLLFVFGYVSAWMLVGVFMVGAIISLNLLLPMSYIPALGVFFIAVIWQFSPIKQRCLNQGHDHRRLAVFGWPAYRDAFLFGLMHGTWCVGSGWALMLWPMLLPNGHNLAMIMVTFIMLSEHLEHPQIPRWRIDFRTKLLRILVAQTQIKLKQVQGTI</sequence>
<proteinExistence type="predicted"/>
<dbReference type="RefSeq" id="WP_182462806.1">
    <property type="nucleotide sequence ID" value="NZ_CP059732.1"/>
</dbReference>
<protein>
    <submittedName>
        <fullName evidence="2">DUF2182 domain-containing protein</fullName>
    </submittedName>
</protein>
<gene>
    <name evidence="2" type="ORF">H3H32_11315</name>
</gene>
<dbReference type="EMBL" id="CP059732">
    <property type="protein sequence ID" value="QMW05429.1"/>
    <property type="molecule type" value="Genomic_DNA"/>
</dbReference>
<name>A0A7G5H2T7_9BACT</name>
<organism evidence="2 3">
    <name type="scientific">Spirosoma foliorum</name>
    <dbReference type="NCBI Taxonomy" id="2710596"/>
    <lineage>
        <taxon>Bacteria</taxon>
        <taxon>Pseudomonadati</taxon>
        <taxon>Bacteroidota</taxon>
        <taxon>Cytophagia</taxon>
        <taxon>Cytophagales</taxon>
        <taxon>Cytophagaceae</taxon>
        <taxon>Spirosoma</taxon>
    </lineage>
</organism>
<dbReference type="KEGG" id="sfol:H3H32_11315"/>
<evidence type="ECO:0000313" key="2">
    <source>
        <dbReference type="EMBL" id="QMW05429.1"/>
    </source>
</evidence>
<feature type="transmembrane region" description="Helical" evidence="1">
    <location>
        <begin position="130"/>
        <end position="150"/>
    </location>
</feature>
<feature type="transmembrane region" description="Helical" evidence="1">
    <location>
        <begin position="100"/>
        <end position="124"/>
    </location>
</feature>
<keyword evidence="1" id="KW-0812">Transmembrane</keyword>
<feature type="transmembrane region" description="Helical" evidence="1">
    <location>
        <begin position="64"/>
        <end position="88"/>
    </location>
</feature>
<keyword evidence="1" id="KW-1133">Transmembrane helix</keyword>
<dbReference type="InterPro" id="IPR018688">
    <property type="entry name" value="PpoB2-like"/>
</dbReference>
<dbReference type="Proteomes" id="UP000515369">
    <property type="component" value="Chromosome"/>
</dbReference>
<evidence type="ECO:0000313" key="3">
    <source>
        <dbReference type="Proteomes" id="UP000515369"/>
    </source>
</evidence>
<dbReference type="AlphaFoldDB" id="A0A7G5H2T7"/>
<evidence type="ECO:0000256" key="1">
    <source>
        <dbReference type="SAM" id="Phobius"/>
    </source>
</evidence>